<proteinExistence type="predicted"/>
<gene>
    <name evidence="2" type="ORF">ACIKP9_12230</name>
</gene>
<dbReference type="InterPro" id="IPR052747">
    <property type="entry name" value="TA_system_RelE_toxin"/>
</dbReference>
<dbReference type="Pfam" id="PF05016">
    <property type="entry name" value="ParE_toxin"/>
    <property type="match status" value="1"/>
</dbReference>
<dbReference type="RefSeq" id="WP_400883301.1">
    <property type="nucleotide sequence ID" value="NZ_JBIWXY010000002.1"/>
</dbReference>
<dbReference type="SUPFAM" id="SSF143011">
    <property type="entry name" value="RelE-like"/>
    <property type="match status" value="1"/>
</dbReference>
<protein>
    <submittedName>
        <fullName evidence="2">Type II toxin-antitoxin system RelE/ParE family toxin</fullName>
    </submittedName>
</protein>
<dbReference type="PANTHER" id="PTHR38813:SF1">
    <property type="entry name" value="TOXIN RELE1-RELATED"/>
    <property type="match status" value="1"/>
</dbReference>
<dbReference type="Gene3D" id="3.30.2310.20">
    <property type="entry name" value="RelE-like"/>
    <property type="match status" value="1"/>
</dbReference>
<dbReference type="PANTHER" id="PTHR38813">
    <property type="match status" value="1"/>
</dbReference>
<accession>A0ABW8GNI3</accession>
<organism evidence="2 3">
    <name type="scientific">Methylobacillus methanolivorans</name>
    <dbReference type="NCBI Taxonomy" id="1848927"/>
    <lineage>
        <taxon>Bacteria</taxon>
        <taxon>Pseudomonadati</taxon>
        <taxon>Pseudomonadota</taxon>
        <taxon>Betaproteobacteria</taxon>
        <taxon>Nitrosomonadales</taxon>
        <taxon>Methylophilaceae</taxon>
        <taxon>Methylobacillus</taxon>
    </lineage>
</organism>
<comment type="caution">
    <text evidence="2">The sequence shown here is derived from an EMBL/GenBank/DDBJ whole genome shotgun (WGS) entry which is preliminary data.</text>
</comment>
<dbReference type="EMBL" id="JBIWXY010000002">
    <property type="protein sequence ID" value="MFJ5447000.1"/>
    <property type="molecule type" value="Genomic_DNA"/>
</dbReference>
<dbReference type="InterPro" id="IPR007712">
    <property type="entry name" value="RelE/ParE_toxin"/>
</dbReference>
<sequence length="86" mass="10311">MSYTLYIKRQAEKKLKSLGRPDRFRIVEKIEQLANNPDNPELDTKKLEGEPYYRLRVGDWRIIYDRQDDVKIIAIEKLKPRGDAYK</sequence>
<keyword evidence="3" id="KW-1185">Reference proteome</keyword>
<reference evidence="2 3" key="1">
    <citation type="submission" date="2024-11" db="EMBL/GenBank/DDBJ databases">
        <authorList>
            <person name="Kaparullina E.N."/>
            <person name="Delegan Y.A."/>
            <person name="Doronina N.V."/>
        </authorList>
    </citation>
    <scope>NUCLEOTIDE SEQUENCE [LARGE SCALE GENOMIC DNA]</scope>
    <source>
        <strain evidence="2 3">7sh_L</strain>
    </source>
</reference>
<dbReference type="InterPro" id="IPR035093">
    <property type="entry name" value="RelE/ParE_toxin_dom_sf"/>
</dbReference>
<evidence type="ECO:0000313" key="2">
    <source>
        <dbReference type="EMBL" id="MFJ5447000.1"/>
    </source>
</evidence>
<name>A0ABW8GNI3_9PROT</name>
<dbReference type="Proteomes" id="UP001617669">
    <property type="component" value="Unassembled WGS sequence"/>
</dbReference>
<keyword evidence="1" id="KW-1277">Toxin-antitoxin system</keyword>
<evidence type="ECO:0000313" key="3">
    <source>
        <dbReference type="Proteomes" id="UP001617669"/>
    </source>
</evidence>
<evidence type="ECO:0000256" key="1">
    <source>
        <dbReference type="ARBA" id="ARBA00022649"/>
    </source>
</evidence>